<evidence type="ECO:0000313" key="1">
    <source>
        <dbReference type="EMBL" id="MDN5202520.1"/>
    </source>
</evidence>
<gene>
    <name evidence="1" type="ORF">QQ008_14125</name>
</gene>
<dbReference type="RefSeq" id="WP_346752544.1">
    <property type="nucleotide sequence ID" value="NZ_JAUJEA010000004.1"/>
</dbReference>
<evidence type="ECO:0000313" key="2">
    <source>
        <dbReference type="Proteomes" id="UP001172082"/>
    </source>
</evidence>
<proteinExistence type="predicted"/>
<dbReference type="SUPFAM" id="SSF49464">
    <property type="entry name" value="Carboxypeptidase regulatory domain-like"/>
    <property type="match status" value="1"/>
</dbReference>
<name>A0ABT8KP75_9BACT</name>
<dbReference type="EMBL" id="JAUJEA010000004">
    <property type="protein sequence ID" value="MDN5202520.1"/>
    <property type="molecule type" value="Genomic_DNA"/>
</dbReference>
<accession>A0ABT8KP75</accession>
<sequence>MAFIRIRPDTAPILDATIDTGNITVFYMVVTDSSGNFEIDLRLDTELVRFVGGTDNTLTIQRNATQAYVEIECQIELAFTGNIDSTVYTSLFAKVRESSGDESEETPPQSINIRS</sequence>
<reference evidence="1" key="1">
    <citation type="submission" date="2023-06" db="EMBL/GenBank/DDBJ databases">
        <title>Genomic of Parafulvivirga corallium.</title>
        <authorList>
            <person name="Wang G."/>
        </authorList>
    </citation>
    <scope>NUCLEOTIDE SEQUENCE</scope>
    <source>
        <strain evidence="1">BMA10</strain>
    </source>
</reference>
<dbReference type="InterPro" id="IPR008969">
    <property type="entry name" value="CarboxyPept-like_regulatory"/>
</dbReference>
<organism evidence="1 2">
    <name type="scientific">Splendidivirga corallicola</name>
    <dbReference type="NCBI Taxonomy" id="3051826"/>
    <lineage>
        <taxon>Bacteria</taxon>
        <taxon>Pseudomonadati</taxon>
        <taxon>Bacteroidota</taxon>
        <taxon>Cytophagia</taxon>
        <taxon>Cytophagales</taxon>
        <taxon>Splendidivirgaceae</taxon>
        <taxon>Splendidivirga</taxon>
    </lineage>
</organism>
<keyword evidence="2" id="KW-1185">Reference proteome</keyword>
<comment type="caution">
    <text evidence="1">The sequence shown here is derived from an EMBL/GenBank/DDBJ whole genome shotgun (WGS) entry which is preliminary data.</text>
</comment>
<dbReference type="Proteomes" id="UP001172082">
    <property type="component" value="Unassembled WGS sequence"/>
</dbReference>
<protein>
    <submittedName>
        <fullName evidence="1">Uncharacterized protein</fullName>
    </submittedName>
</protein>